<dbReference type="PANTHER" id="PTHR48106">
    <property type="entry name" value="QUINONE OXIDOREDUCTASE PIG3-RELATED"/>
    <property type="match status" value="1"/>
</dbReference>
<dbReference type="EMBL" id="JBHSXS010000006">
    <property type="protein sequence ID" value="MFC6880674.1"/>
    <property type="molecule type" value="Genomic_DNA"/>
</dbReference>
<feature type="domain" description="Enoyl reductase (ER)" evidence="3">
    <location>
        <begin position="10"/>
        <end position="300"/>
    </location>
</feature>
<protein>
    <submittedName>
        <fullName evidence="4">NADP-dependent oxidoreductase</fullName>
        <ecNumber evidence="4">1.-.-.-</ecNumber>
    </submittedName>
</protein>
<dbReference type="InterPro" id="IPR020843">
    <property type="entry name" value="ER"/>
</dbReference>
<evidence type="ECO:0000313" key="5">
    <source>
        <dbReference type="Proteomes" id="UP001596380"/>
    </source>
</evidence>
<accession>A0ABW2CI36</accession>
<dbReference type="Pfam" id="PF13602">
    <property type="entry name" value="ADH_zinc_N_2"/>
    <property type="match status" value="1"/>
</dbReference>
<dbReference type="InterPro" id="IPR011032">
    <property type="entry name" value="GroES-like_sf"/>
</dbReference>
<evidence type="ECO:0000256" key="1">
    <source>
        <dbReference type="ARBA" id="ARBA00022857"/>
    </source>
</evidence>
<dbReference type="EC" id="1.-.-.-" evidence="4"/>
<evidence type="ECO:0000256" key="2">
    <source>
        <dbReference type="ARBA" id="ARBA00023002"/>
    </source>
</evidence>
<reference evidence="5" key="1">
    <citation type="journal article" date="2019" name="Int. J. Syst. Evol. Microbiol.">
        <title>The Global Catalogue of Microorganisms (GCM) 10K type strain sequencing project: providing services to taxonomists for standard genome sequencing and annotation.</title>
        <authorList>
            <consortium name="The Broad Institute Genomics Platform"/>
            <consortium name="The Broad Institute Genome Sequencing Center for Infectious Disease"/>
            <person name="Wu L."/>
            <person name="Ma J."/>
        </authorList>
    </citation>
    <scope>NUCLEOTIDE SEQUENCE [LARGE SCALE GENOMIC DNA]</scope>
    <source>
        <strain evidence="5">JCM 3369</strain>
    </source>
</reference>
<evidence type="ECO:0000259" key="3">
    <source>
        <dbReference type="SMART" id="SM00829"/>
    </source>
</evidence>
<dbReference type="InterPro" id="IPR013154">
    <property type="entry name" value="ADH-like_N"/>
</dbReference>
<dbReference type="SUPFAM" id="SSF50129">
    <property type="entry name" value="GroES-like"/>
    <property type="match status" value="1"/>
</dbReference>
<dbReference type="Pfam" id="PF08240">
    <property type="entry name" value="ADH_N"/>
    <property type="match status" value="1"/>
</dbReference>
<organism evidence="4 5">
    <name type="scientific">Actinomadura yumaensis</name>
    <dbReference type="NCBI Taxonomy" id="111807"/>
    <lineage>
        <taxon>Bacteria</taxon>
        <taxon>Bacillati</taxon>
        <taxon>Actinomycetota</taxon>
        <taxon>Actinomycetes</taxon>
        <taxon>Streptosporangiales</taxon>
        <taxon>Thermomonosporaceae</taxon>
        <taxon>Actinomadura</taxon>
    </lineage>
</organism>
<dbReference type="CDD" id="cd05289">
    <property type="entry name" value="MDR_like_2"/>
    <property type="match status" value="1"/>
</dbReference>
<comment type="caution">
    <text evidence="4">The sequence shown here is derived from an EMBL/GenBank/DDBJ whole genome shotgun (WGS) entry which is preliminary data.</text>
</comment>
<dbReference type="InterPro" id="IPR036291">
    <property type="entry name" value="NAD(P)-bd_dom_sf"/>
</dbReference>
<sequence length="303" mass="31433">MKAAAVNSFGGPEVVELLEVETPQAGPGQIRVRVKAAGIQPFDGAVRRGLTLPGQDPSFPRKIGNDFAGIVDQVGEGAAGFPVGSEVLGWALLACHAEYVVVPVDQVAAKPPQMPWEAAGAFSASAQTAYTAVESLRVGAEDTLLVHAAAGGVGTVAVQLARIRGAAVIGTASPRNHDYLRSLGALPVAYGEGLVERVRKAAPGQVTAALDCVGGPALDASLELVADRGRIGTVTDFDRAPELGVSAISTQRSAERLAELANWYVEGKLRVEISHTFPLDQAAEAHRLMDTGHVRGKVAIVVD</sequence>
<dbReference type="GO" id="GO:0016491">
    <property type="term" value="F:oxidoreductase activity"/>
    <property type="evidence" value="ECO:0007669"/>
    <property type="project" value="UniProtKB-KW"/>
</dbReference>
<gene>
    <name evidence="4" type="ORF">ACFQKB_12980</name>
</gene>
<dbReference type="RefSeq" id="WP_160826191.1">
    <property type="nucleotide sequence ID" value="NZ_JBHSXE010000001.1"/>
</dbReference>
<evidence type="ECO:0000313" key="4">
    <source>
        <dbReference type="EMBL" id="MFC6880674.1"/>
    </source>
</evidence>
<proteinExistence type="predicted"/>
<keyword evidence="2 4" id="KW-0560">Oxidoreductase</keyword>
<dbReference type="SMART" id="SM00829">
    <property type="entry name" value="PKS_ER"/>
    <property type="match status" value="1"/>
</dbReference>
<dbReference type="Proteomes" id="UP001596380">
    <property type="component" value="Unassembled WGS sequence"/>
</dbReference>
<dbReference type="Gene3D" id="3.90.180.10">
    <property type="entry name" value="Medium-chain alcohol dehydrogenases, catalytic domain"/>
    <property type="match status" value="1"/>
</dbReference>
<keyword evidence="1" id="KW-0521">NADP</keyword>
<name>A0ABW2CI36_9ACTN</name>
<dbReference type="SUPFAM" id="SSF51735">
    <property type="entry name" value="NAD(P)-binding Rossmann-fold domains"/>
    <property type="match status" value="1"/>
</dbReference>
<keyword evidence="5" id="KW-1185">Reference proteome</keyword>
<dbReference type="Gene3D" id="3.40.50.720">
    <property type="entry name" value="NAD(P)-binding Rossmann-like Domain"/>
    <property type="match status" value="1"/>
</dbReference>